<dbReference type="InterPro" id="IPR036388">
    <property type="entry name" value="WH-like_DNA-bd_sf"/>
</dbReference>
<dbReference type="InterPro" id="IPR009057">
    <property type="entry name" value="Homeodomain-like_sf"/>
</dbReference>
<proteinExistence type="predicted"/>
<dbReference type="GO" id="GO:1901135">
    <property type="term" value="P:carbohydrate derivative metabolic process"/>
    <property type="evidence" value="ECO:0007669"/>
    <property type="project" value="InterPro"/>
</dbReference>
<sequence>MSEQQVAEWLAASSPAGGLSPKLLSVYQVLQMQPAFASYASAGEVAERAGVNVATVTRCAQSLGFTGWPHLQTGLRDAFLSSRLADHTDVADSPVHSALDRDIHNLQLAAQQVEPAQVTGFVDAIAAARRTVVLGFGTHAAVGHVLATLGANRGIDMVMVDQGGVRLANALASLTADDCLVAISFWQYYRDTTTAIDLAREAGASICALTDSASSPAAKLSDHTLVVPTEGVSFFPSMTAALSVVYGVLADLVARHPERNENVGHRAAEVLTRLNLLDRG</sequence>
<gene>
    <name evidence="6" type="ORF">BJY22_004322</name>
</gene>
<dbReference type="SUPFAM" id="SSF53697">
    <property type="entry name" value="SIS domain"/>
    <property type="match status" value="1"/>
</dbReference>
<dbReference type="Pfam" id="PF01418">
    <property type="entry name" value="HTH_6"/>
    <property type="match status" value="1"/>
</dbReference>
<comment type="caution">
    <text evidence="6">The sequence shown here is derived from an EMBL/GenBank/DDBJ whole genome shotgun (WGS) entry which is preliminary data.</text>
</comment>
<protein>
    <submittedName>
        <fullName evidence="6">DNA-binding MurR/RpiR family transcriptional regulator</fullName>
    </submittedName>
</protein>
<keyword evidence="2 6" id="KW-0238">DNA-binding</keyword>
<dbReference type="Proteomes" id="UP000555407">
    <property type="component" value="Unassembled WGS sequence"/>
</dbReference>
<keyword evidence="3" id="KW-0804">Transcription</keyword>
<reference evidence="6 7" key="1">
    <citation type="submission" date="2020-03" db="EMBL/GenBank/DDBJ databases">
        <title>Sequencing the genomes of 1000 actinobacteria strains.</title>
        <authorList>
            <person name="Klenk H.-P."/>
        </authorList>
    </citation>
    <scope>NUCLEOTIDE SEQUENCE [LARGE SCALE GENOMIC DNA]</scope>
    <source>
        <strain evidence="6 7">DSM 45490</strain>
    </source>
</reference>
<evidence type="ECO:0000256" key="2">
    <source>
        <dbReference type="ARBA" id="ARBA00023125"/>
    </source>
</evidence>
<dbReference type="GO" id="GO:0003700">
    <property type="term" value="F:DNA-binding transcription factor activity"/>
    <property type="evidence" value="ECO:0007669"/>
    <property type="project" value="InterPro"/>
</dbReference>
<dbReference type="Gene3D" id="3.40.50.10490">
    <property type="entry name" value="Glucose-6-phosphate isomerase like protein, domain 1"/>
    <property type="match status" value="1"/>
</dbReference>
<dbReference type="GO" id="GO:0003677">
    <property type="term" value="F:DNA binding"/>
    <property type="evidence" value="ECO:0007669"/>
    <property type="project" value="UniProtKB-KW"/>
</dbReference>
<dbReference type="SUPFAM" id="SSF46689">
    <property type="entry name" value="Homeodomain-like"/>
    <property type="match status" value="1"/>
</dbReference>
<dbReference type="PROSITE" id="PS51464">
    <property type="entry name" value="SIS"/>
    <property type="match status" value="1"/>
</dbReference>
<feature type="domain" description="HTH rpiR-type" evidence="4">
    <location>
        <begin position="6"/>
        <end position="82"/>
    </location>
</feature>
<evidence type="ECO:0000256" key="3">
    <source>
        <dbReference type="ARBA" id="ARBA00023163"/>
    </source>
</evidence>
<accession>A0A7X5VCB7</accession>
<evidence type="ECO:0000313" key="6">
    <source>
        <dbReference type="EMBL" id="NIK58605.1"/>
    </source>
</evidence>
<evidence type="ECO:0000313" key="7">
    <source>
        <dbReference type="Proteomes" id="UP000555407"/>
    </source>
</evidence>
<keyword evidence="7" id="KW-1185">Reference proteome</keyword>
<dbReference type="PROSITE" id="PS51071">
    <property type="entry name" value="HTH_RPIR"/>
    <property type="match status" value="1"/>
</dbReference>
<name>A0A7X5VCB7_9ACTN</name>
<dbReference type="InterPro" id="IPR001347">
    <property type="entry name" value="SIS_dom"/>
</dbReference>
<evidence type="ECO:0000256" key="1">
    <source>
        <dbReference type="ARBA" id="ARBA00023015"/>
    </source>
</evidence>
<dbReference type="AlphaFoldDB" id="A0A7X5VCB7"/>
<organism evidence="6 7">
    <name type="scientific">Kribbella shirazensis</name>
    <dbReference type="NCBI Taxonomy" id="1105143"/>
    <lineage>
        <taxon>Bacteria</taxon>
        <taxon>Bacillati</taxon>
        <taxon>Actinomycetota</taxon>
        <taxon>Actinomycetes</taxon>
        <taxon>Propionibacteriales</taxon>
        <taxon>Kribbellaceae</taxon>
        <taxon>Kribbella</taxon>
    </lineage>
</organism>
<dbReference type="InterPro" id="IPR047640">
    <property type="entry name" value="RpiR-like"/>
</dbReference>
<dbReference type="InterPro" id="IPR035472">
    <property type="entry name" value="RpiR-like_SIS"/>
</dbReference>
<dbReference type="RefSeq" id="WP_167209528.1">
    <property type="nucleotide sequence ID" value="NZ_JAASRO010000001.1"/>
</dbReference>
<feature type="domain" description="SIS" evidence="5">
    <location>
        <begin position="121"/>
        <end position="259"/>
    </location>
</feature>
<keyword evidence="1" id="KW-0805">Transcription regulation</keyword>
<evidence type="ECO:0000259" key="5">
    <source>
        <dbReference type="PROSITE" id="PS51464"/>
    </source>
</evidence>
<dbReference type="InterPro" id="IPR000281">
    <property type="entry name" value="HTH_RpiR"/>
</dbReference>
<dbReference type="Gene3D" id="1.10.10.10">
    <property type="entry name" value="Winged helix-like DNA-binding domain superfamily/Winged helix DNA-binding domain"/>
    <property type="match status" value="1"/>
</dbReference>
<dbReference type="GO" id="GO:0097367">
    <property type="term" value="F:carbohydrate derivative binding"/>
    <property type="evidence" value="ECO:0007669"/>
    <property type="project" value="InterPro"/>
</dbReference>
<dbReference type="PANTHER" id="PTHR30514">
    <property type="entry name" value="GLUCOKINASE"/>
    <property type="match status" value="1"/>
</dbReference>
<dbReference type="CDD" id="cd05013">
    <property type="entry name" value="SIS_RpiR"/>
    <property type="match status" value="1"/>
</dbReference>
<evidence type="ECO:0000259" key="4">
    <source>
        <dbReference type="PROSITE" id="PS51071"/>
    </source>
</evidence>
<dbReference type="Pfam" id="PF01380">
    <property type="entry name" value="SIS"/>
    <property type="match status" value="1"/>
</dbReference>
<dbReference type="EMBL" id="JAASRO010000001">
    <property type="protein sequence ID" value="NIK58605.1"/>
    <property type="molecule type" value="Genomic_DNA"/>
</dbReference>
<dbReference type="PANTHER" id="PTHR30514:SF18">
    <property type="entry name" value="RPIR-FAMILY TRANSCRIPTIONAL REGULATOR"/>
    <property type="match status" value="1"/>
</dbReference>
<dbReference type="InterPro" id="IPR046348">
    <property type="entry name" value="SIS_dom_sf"/>
</dbReference>